<evidence type="ECO:0000256" key="4">
    <source>
        <dbReference type="ARBA" id="ARBA00023027"/>
    </source>
</evidence>
<dbReference type="FunFam" id="3.40.605.10:FF:000003">
    <property type="entry name" value="Methylmalonate-semialdehyde dehydrogenase [acylating]"/>
    <property type="match status" value="1"/>
</dbReference>
<dbReference type="Gene3D" id="3.40.605.10">
    <property type="entry name" value="Aldehyde Dehydrogenase, Chain A, domain 1"/>
    <property type="match status" value="1"/>
</dbReference>
<dbReference type="Pfam" id="PF00171">
    <property type="entry name" value="Aldedh"/>
    <property type="match status" value="1"/>
</dbReference>
<sequence length="540" mass="58796">MTSLLICIYHEQMESLRTVLCRKIAKNITLTAITSRLHIGGSVIPTTKLFIYGQFVDSRATEWMDVHDPATNEVVTRVPETTKIEMEAAVAAAKEAFKTWKNTSILTRQQCMFRLRNRLKDNLTELARVITKEQGKTLADAESDVIGGLRVVEHCCSIPSLSMGETLSSIAKDTDTISYRMPLGVTAAITPFNMPAMLPLSLFPISLVCGNTMVLKPSTLDPGVCMMMMEMMKEAGLPDGAINVVHGKQAVDFILGHPDIKAISFVGSNQLGQYVYEQGCRSGKRVQTFMGAKNHGVVMPDANKEKTLNQLVGAAFRGTGQLCMALSTAVFVGEAKKWIPELIEKAKKLKVNAGKEPGTDLGPLTSPEAKKRVCELIQSGKDEGAEILLDGRDVAVKGYEKGNFVGPTVIHNVKPLMRCYKEEIFGPVLCSMEAETLDDAIKIINENPYGNGTAIFTTNGATARKFTMEIDVGQVGVNVPIPIPLPMFSFTGSKGSFMGDLYGLGKEGIQFNTQIKTVTQMWRSEDAGISKPAVAMPVMI</sequence>
<evidence type="ECO:0000313" key="9">
    <source>
        <dbReference type="Proteomes" id="UP001634394"/>
    </source>
</evidence>
<evidence type="ECO:0000259" key="7">
    <source>
        <dbReference type="Pfam" id="PF00171"/>
    </source>
</evidence>
<protein>
    <recommendedName>
        <fullName evidence="2">methylmalonate-semialdehyde dehydrogenase (CoA acylating)</fullName>
        <ecNumber evidence="2">1.2.1.27</ecNumber>
    </recommendedName>
</protein>
<dbReference type="CDD" id="cd07085">
    <property type="entry name" value="ALDH_F6_MMSDH"/>
    <property type="match status" value="1"/>
</dbReference>
<comment type="catalytic activity">
    <reaction evidence="5">
        <text>2-methyl-3-oxopropanoate + NAD(+) + CoA + H2O = propanoyl-CoA + hydrogencarbonate + NADH + H(+)</text>
        <dbReference type="Rhea" id="RHEA:20804"/>
        <dbReference type="ChEBI" id="CHEBI:15377"/>
        <dbReference type="ChEBI" id="CHEBI:15378"/>
        <dbReference type="ChEBI" id="CHEBI:17544"/>
        <dbReference type="ChEBI" id="CHEBI:57287"/>
        <dbReference type="ChEBI" id="CHEBI:57392"/>
        <dbReference type="ChEBI" id="CHEBI:57540"/>
        <dbReference type="ChEBI" id="CHEBI:57700"/>
        <dbReference type="ChEBI" id="CHEBI:57945"/>
        <dbReference type="EC" id="1.2.1.27"/>
    </reaction>
    <physiologicalReaction direction="left-to-right" evidence="5">
        <dbReference type="Rhea" id="RHEA:20805"/>
    </physiologicalReaction>
</comment>
<dbReference type="EC" id="1.2.1.27" evidence="2"/>
<dbReference type="FunFam" id="3.40.309.10:FF:000002">
    <property type="entry name" value="Methylmalonate-semialdehyde dehydrogenase (Acylating)"/>
    <property type="match status" value="1"/>
</dbReference>
<dbReference type="InterPro" id="IPR015590">
    <property type="entry name" value="Aldehyde_DH_dom"/>
</dbReference>
<proteinExistence type="inferred from homology"/>
<dbReference type="PANTHER" id="PTHR43866">
    <property type="entry name" value="MALONATE-SEMIALDEHYDE DEHYDROGENASE"/>
    <property type="match status" value="1"/>
</dbReference>
<accession>A0ABD3WID7</accession>
<evidence type="ECO:0000256" key="2">
    <source>
        <dbReference type="ARBA" id="ARBA00013048"/>
    </source>
</evidence>
<dbReference type="InterPro" id="IPR010061">
    <property type="entry name" value="MeMal-semiAld_DH"/>
</dbReference>
<comment type="similarity">
    <text evidence="1">Belongs to the aldehyde dehydrogenase family.</text>
</comment>
<dbReference type="Gene3D" id="3.40.309.10">
    <property type="entry name" value="Aldehyde Dehydrogenase, Chain A, domain 2"/>
    <property type="match status" value="1"/>
</dbReference>
<comment type="catalytic activity">
    <reaction evidence="6">
        <text>3-oxopropanoate + NAD(+) + CoA + H2O = hydrogencarbonate + acetyl-CoA + NADH + H(+)</text>
        <dbReference type="Rhea" id="RHEA:76615"/>
        <dbReference type="ChEBI" id="CHEBI:15377"/>
        <dbReference type="ChEBI" id="CHEBI:15378"/>
        <dbReference type="ChEBI" id="CHEBI:17544"/>
        <dbReference type="ChEBI" id="CHEBI:33190"/>
        <dbReference type="ChEBI" id="CHEBI:57287"/>
        <dbReference type="ChEBI" id="CHEBI:57288"/>
        <dbReference type="ChEBI" id="CHEBI:57540"/>
        <dbReference type="ChEBI" id="CHEBI:57945"/>
        <dbReference type="EC" id="1.2.1.27"/>
    </reaction>
    <physiologicalReaction direction="left-to-right" evidence="6">
        <dbReference type="Rhea" id="RHEA:76616"/>
    </physiologicalReaction>
</comment>
<evidence type="ECO:0000256" key="1">
    <source>
        <dbReference type="ARBA" id="ARBA00009986"/>
    </source>
</evidence>
<dbReference type="Proteomes" id="UP001634394">
    <property type="component" value="Unassembled WGS sequence"/>
</dbReference>
<dbReference type="InterPro" id="IPR016161">
    <property type="entry name" value="Ald_DH/histidinol_DH"/>
</dbReference>
<evidence type="ECO:0000313" key="8">
    <source>
        <dbReference type="EMBL" id="KAL3873086.1"/>
    </source>
</evidence>
<name>A0ABD3WID7_SINWO</name>
<dbReference type="PANTHER" id="PTHR43866:SF3">
    <property type="entry name" value="METHYLMALONATE-SEMIALDEHYDE DEHYDROGENASE [ACYLATING], MITOCHONDRIAL"/>
    <property type="match status" value="1"/>
</dbReference>
<feature type="domain" description="Aldehyde dehydrogenase" evidence="7">
    <location>
        <begin position="55"/>
        <end position="518"/>
    </location>
</feature>
<evidence type="ECO:0000256" key="3">
    <source>
        <dbReference type="ARBA" id="ARBA00023002"/>
    </source>
</evidence>
<evidence type="ECO:0000256" key="5">
    <source>
        <dbReference type="ARBA" id="ARBA00047644"/>
    </source>
</evidence>
<dbReference type="NCBIfam" id="TIGR01722">
    <property type="entry name" value="MMSDH"/>
    <property type="match status" value="1"/>
</dbReference>
<reference evidence="8 9" key="1">
    <citation type="submission" date="2024-11" db="EMBL/GenBank/DDBJ databases">
        <title>Chromosome-level genome assembly of the freshwater bivalve Anodonta woodiana.</title>
        <authorList>
            <person name="Chen X."/>
        </authorList>
    </citation>
    <scope>NUCLEOTIDE SEQUENCE [LARGE SCALE GENOMIC DNA]</scope>
    <source>
        <strain evidence="8">MN2024</strain>
        <tissue evidence="8">Gills</tissue>
    </source>
</reference>
<dbReference type="InterPro" id="IPR016163">
    <property type="entry name" value="Ald_DH_C"/>
</dbReference>
<dbReference type="SUPFAM" id="SSF53720">
    <property type="entry name" value="ALDH-like"/>
    <property type="match status" value="1"/>
</dbReference>
<dbReference type="EMBL" id="JBJQND010000006">
    <property type="protein sequence ID" value="KAL3873086.1"/>
    <property type="molecule type" value="Genomic_DNA"/>
</dbReference>
<organism evidence="8 9">
    <name type="scientific">Sinanodonta woodiana</name>
    <name type="common">Chinese pond mussel</name>
    <name type="synonym">Anodonta woodiana</name>
    <dbReference type="NCBI Taxonomy" id="1069815"/>
    <lineage>
        <taxon>Eukaryota</taxon>
        <taxon>Metazoa</taxon>
        <taxon>Spiralia</taxon>
        <taxon>Lophotrochozoa</taxon>
        <taxon>Mollusca</taxon>
        <taxon>Bivalvia</taxon>
        <taxon>Autobranchia</taxon>
        <taxon>Heteroconchia</taxon>
        <taxon>Palaeoheterodonta</taxon>
        <taxon>Unionida</taxon>
        <taxon>Unionoidea</taxon>
        <taxon>Unionidae</taxon>
        <taxon>Unioninae</taxon>
        <taxon>Sinanodonta</taxon>
    </lineage>
</organism>
<keyword evidence="3" id="KW-0560">Oxidoreductase</keyword>
<dbReference type="AlphaFoldDB" id="A0ABD3WID7"/>
<keyword evidence="4" id="KW-0520">NAD</keyword>
<dbReference type="GO" id="GO:0004491">
    <property type="term" value="F:methylmalonate-semialdehyde dehydrogenase (acylating, NAD) activity"/>
    <property type="evidence" value="ECO:0007669"/>
    <property type="project" value="UniProtKB-EC"/>
</dbReference>
<comment type="caution">
    <text evidence="8">The sequence shown here is derived from an EMBL/GenBank/DDBJ whole genome shotgun (WGS) entry which is preliminary data.</text>
</comment>
<evidence type="ECO:0000256" key="6">
    <source>
        <dbReference type="ARBA" id="ARBA00048821"/>
    </source>
</evidence>
<dbReference type="InterPro" id="IPR016162">
    <property type="entry name" value="Ald_DH_N"/>
</dbReference>
<gene>
    <name evidence="8" type="ORF">ACJMK2_036245</name>
</gene>
<keyword evidence="9" id="KW-1185">Reference proteome</keyword>